<proteinExistence type="predicted"/>
<dbReference type="InParanoid" id="A0A7M7PT68"/>
<evidence type="ECO:0000256" key="1">
    <source>
        <dbReference type="ARBA" id="ARBA00022443"/>
    </source>
</evidence>
<dbReference type="PROSITE" id="PS51338">
    <property type="entry name" value="IMD"/>
    <property type="match status" value="1"/>
</dbReference>
<dbReference type="AlphaFoldDB" id="A0A7M7PT68"/>
<dbReference type="InterPro" id="IPR036028">
    <property type="entry name" value="SH3-like_dom_sf"/>
</dbReference>
<dbReference type="CDD" id="cd11779">
    <property type="entry name" value="SH3_Irsp53_BAIAP2L"/>
    <property type="match status" value="1"/>
</dbReference>
<feature type="compositionally biased region" description="Low complexity" evidence="3">
    <location>
        <begin position="353"/>
        <end position="362"/>
    </location>
</feature>
<dbReference type="RefSeq" id="XP_030854946.1">
    <property type="nucleotide sequence ID" value="XM_030999086.1"/>
</dbReference>
<name>A0A7M7PT68_STRPU</name>
<evidence type="ECO:0000256" key="2">
    <source>
        <dbReference type="PROSITE-ProRule" id="PRU00192"/>
    </source>
</evidence>
<keyword evidence="7" id="KW-1185">Reference proteome</keyword>
<evidence type="ECO:0000313" key="6">
    <source>
        <dbReference type="EnsemblMetazoa" id="XP_030854946"/>
    </source>
</evidence>
<dbReference type="SMART" id="SM00326">
    <property type="entry name" value="SH3"/>
    <property type="match status" value="1"/>
</dbReference>
<dbReference type="GO" id="GO:0051017">
    <property type="term" value="P:actin filament bundle assembly"/>
    <property type="evidence" value="ECO:0000318"/>
    <property type="project" value="GO_Central"/>
</dbReference>
<feature type="compositionally biased region" description="Polar residues" evidence="3">
    <location>
        <begin position="313"/>
        <end position="323"/>
    </location>
</feature>
<dbReference type="Pfam" id="PF14604">
    <property type="entry name" value="SH3_9"/>
    <property type="match status" value="1"/>
</dbReference>
<evidence type="ECO:0000259" key="4">
    <source>
        <dbReference type="PROSITE" id="PS50002"/>
    </source>
</evidence>
<evidence type="ECO:0000313" key="7">
    <source>
        <dbReference type="Proteomes" id="UP000007110"/>
    </source>
</evidence>
<dbReference type="OrthoDB" id="3800937at2759"/>
<feature type="domain" description="SH3" evidence="4">
    <location>
        <begin position="421"/>
        <end position="482"/>
    </location>
</feature>
<dbReference type="Proteomes" id="UP000007110">
    <property type="component" value="Unassembled WGS sequence"/>
</dbReference>
<dbReference type="GO" id="GO:0005829">
    <property type="term" value="C:cytosol"/>
    <property type="evidence" value="ECO:0000318"/>
    <property type="project" value="GO_Central"/>
</dbReference>
<dbReference type="FunCoup" id="A0A7M7PT68">
    <property type="interactions" value="267"/>
</dbReference>
<feature type="compositionally biased region" description="Polar residues" evidence="3">
    <location>
        <begin position="331"/>
        <end position="351"/>
    </location>
</feature>
<dbReference type="GeneID" id="580767"/>
<feature type="compositionally biased region" description="Low complexity" evidence="3">
    <location>
        <begin position="556"/>
        <end position="566"/>
    </location>
</feature>
<evidence type="ECO:0000256" key="3">
    <source>
        <dbReference type="SAM" id="MobiDB-lite"/>
    </source>
</evidence>
<keyword evidence="1 2" id="KW-0728">SH3 domain</keyword>
<dbReference type="PANTHER" id="PTHR14206:SF7">
    <property type="entry name" value="INSULIN RECEPTOR SUBSTRATE 53 KDA, ISOFORM A"/>
    <property type="match status" value="1"/>
</dbReference>
<organism evidence="6 7">
    <name type="scientific">Strongylocentrotus purpuratus</name>
    <name type="common">Purple sea urchin</name>
    <dbReference type="NCBI Taxonomy" id="7668"/>
    <lineage>
        <taxon>Eukaryota</taxon>
        <taxon>Metazoa</taxon>
        <taxon>Echinodermata</taxon>
        <taxon>Eleutherozoa</taxon>
        <taxon>Echinozoa</taxon>
        <taxon>Echinoidea</taxon>
        <taxon>Euechinoidea</taxon>
        <taxon>Echinacea</taxon>
        <taxon>Camarodonta</taxon>
        <taxon>Echinidea</taxon>
        <taxon>Strongylocentrotidae</taxon>
        <taxon>Strongylocentrotus</taxon>
    </lineage>
</organism>
<dbReference type="GO" id="GO:0051764">
    <property type="term" value="P:actin crosslink formation"/>
    <property type="evidence" value="ECO:0000318"/>
    <property type="project" value="GO_Central"/>
</dbReference>
<dbReference type="EnsemblMetazoa" id="XM_030999086">
    <property type="protein sequence ID" value="XP_030854946"/>
    <property type="gene ID" value="LOC580767"/>
</dbReference>
<dbReference type="SUPFAM" id="SSF50044">
    <property type="entry name" value="SH3-domain"/>
    <property type="match status" value="1"/>
</dbReference>
<dbReference type="GO" id="GO:0005654">
    <property type="term" value="C:nucleoplasm"/>
    <property type="evidence" value="ECO:0000318"/>
    <property type="project" value="GO_Central"/>
</dbReference>
<dbReference type="Pfam" id="PF08397">
    <property type="entry name" value="IMD"/>
    <property type="match status" value="1"/>
</dbReference>
<feature type="region of interest" description="Disordered" evidence="3">
    <location>
        <begin position="638"/>
        <end position="687"/>
    </location>
</feature>
<dbReference type="PROSITE" id="PS50002">
    <property type="entry name" value="SH3"/>
    <property type="match status" value="1"/>
</dbReference>
<dbReference type="GO" id="GO:0030838">
    <property type="term" value="P:positive regulation of actin filament polymerization"/>
    <property type="evidence" value="ECO:0000318"/>
    <property type="project" value="GO_Central"/>
</dbReference>
<dbReference type="PANTHER" id="PTHR14206">
    <property type="entry name" value="BRAIN-SPECIFIC ANGIOGENESIS INHIBITOR 1-ASSOCIATED PROTEIN 2"/>
    <property type="match status" value="1"/>
</dbReference>
<sequence length="687" mass="76284">MATGEQLHRMTENVYRHTIDGFNPELRNLVTLGRAYEKALQSVSQAAKDYFNAIVAVGELASETKDSRQLGQSLLQIAETYRQIETEREITVHALRKELLHPLEGKLEQEWKTVLQVQKSYLSENKAKSEAVDKCRSEVKKLQKKTQKNHSEKYIEKEQRTAEELQLLTKQLHNFRSNGLREAWTEERRRYCYLVDRYCSLIKNNAAFFSKAQSVLHHRLPKWNESCDKPDKLPEECEDILSFDFSGPLETPLQVELRNSRRLYERNVLLTQNEERIKKSPVHEPHSPKTGNNPDRPLSVDVEPQQPPPPSSTGMTSSYSATLPNIKKLGSGSSHPSVHQLPPFQSNQQQMVPPMTQAATTPSSPPPQSPQPQTNVPSGLAGRHSKSLKSPHHLNAISQTMPRQTFMRRVSEAGDMMENEQKMPRVQAVYTHAATGETQLPFNEGDIIGLVGPKNNGWFYGHNYRSRRNGWFPITYTQPLPEISPKTNGTSNILSTKGVAASMDNLQSVGNDYPTPDYSGPGSPVSPMAPAASTLSLPQVGIAVPTNLSTVSPYTNPSSSSSNNNGMGNGGVKPSGLLMTAPVGVVEGEERNTFQNQQKQQTGNSTFNTAVPNALAQKQSASIQPDVQLSQIQLSVPDENTNVPSQNNGDQGDGNPFGSIQLRKTVTNDRSAPIIPRDYQMGEFARH</sequence>
<dbReference type="InterPro" id="IPR013606">
    <property type="entry name" value="I-BAR_dom"/>
</dbReference>
<dbReference type="InterPro" id="IPR001452">
    <property type="entry name" value="SH3_domain"/>
</dbReference>
<dbReference type="KEGG" id="spu:580767"/>
<dbReference type="CDD" id="cd07605">
    <property type="entry name" value="I-BAR_IMD"/>
    <property type="match status" value="1"/>
</dbReference>
<dbReference type="FunFam" id="1.20.1270.60:FF:000043">
    <property type="entry name" value="Brain-specific angiogenesis inhibitor 1-associated protein 2-like 1"/>
    <property type="match status" value="1"/>
</dbReference>
<protein>
    <submittedName>
        <fullName evidence="6">Uncharacterized protein</fullName>
    </submittedName>
</protein>
<dbReference type="SUPFAM" id="SSF103657">
    <property type="entry name" value="BAR/IMD domain-like"/>
    <property type="match status" value="1"/>
</dbReference>
<dbReference type="Gene3D" id="2.30.30.40">
    <property type="entry name" value="SH3 Domains"/>
    <property type="match status" value="1"/>
</dbReference>
<feature type="domain" description="IMD" evidence="5">
    <location>
        <begin position="1"/>
        <end position="247"/>
    </location>
</feature>
<evidence type="ECO:0000259" key="5">
    <source>
        <dbReference type="PROSITE" id="PS51338"/>
    </source>
</evidence>
<feature type="region of interest" description="Disordered" evidence="3">
    <location>
        <begin position="274"/>
        <end position="388"/>
    </location>
</feature>
<dbReference type="GO" id="GO:0007009">
    <property type="term" value="P:plasma membrane organization"/>
    <property type="evidence" value="ECO:0007669"/>
    <property type="project" value="InterPro"/>
</dbReference>
<reference evidence="7" key="1">
    <citation type="submission" date="2015-02" db="EMBL/GenBank/DDBJ databases">
        <title>Genome sequencing for Strongylocentrotus purpuratus.</title>
        <authorList>
            <person name="Murali S."/>
            <person name="Liu Y."/>
            <person name="Vee V."/>
            <person name="English A."/>
            <person name="Wang M."/>
            <person name="Skinner E."/>
            <person name="Han Y."/>
            <person name="Muzny D.M."/>
            <person name="Worley K.C."/>
            <person name="Gibbs R.A."/>
        </authorList>
    </citation>
    <scope>NUCLEOTIDE SEQUENCE</scope>
</reference>
<feature type="compositionally biased region" description="Basic and acidic residues" evidence="3">
    <location>
        <begin position="274"/>
        <end position="287"/>
    </location>
</feature>
<feature type="region of interest" description="Disordered" evidence="3">
    <location>
        <begin position="552"/>
        <end position="578"/>
    </location>
</feature>
<feature type="compositionally biased region" description="Polar residues" evidence="3">
    <location>
        <begin position="638"/>
        <end position="650"/>
    </location>
</feature>
<reference evidence="6" key="2">
    <citation type="submission" date="2021-01" db="UniProtKB">
        <authorList>
            <consortium name="EnsemblMetazoa"/>
        </authorList>
    </citation>
    <scope>IDENTIFICATION</scope>
</reference>
<dbReference type="OMA" id="KNSYATX"/>
<dbReference type="InterPro" id="IPR027267">
    <property type="entry name" value="AH/BAR_dom_sf"/>
</dbReference>
<dbReference type="Gene3D" id="1.20.1270.60">
    <property type="entry name" value="Arfaptin homology (AH) domain/BAR domain"/>
    <property type="match status" value="1"/>
</dbReference>
<accession>A0A7M7PT68</accession>
<dbReference type="InterPro" id="IPR027681">
    <property type="entry name" value="IRSp53/IRTKS/Pinkbar"/>
</dbReference>